<dbReference type="PANTHER" id="PTHR12916:SF9">
    <property type="entry name" value="NEUROGENIC LOCUS NOTCH HOMOLOG PROTEIN 1-RELATED"/>
    <property type="match status" value="1"/>
</dbReference>
<keyword evidence="3 8" id="KW-0245">EGF-like domain</keyword>
<keyword evidence="6 8" id="KW-1015">Disulfide bond</keyword>
<dbReference type="FunFam" id="2.10.25.10:FF:000122">
    <property type="entry name" value="Protein crumbs homolog 2"/>
    <property type="match status" value="1"/>
</dbReference>
<name>A0A3P6Q1N8_ANISI</name>
<dbReference type="PROSITE" id="PS01186">
    <property type="entry name" value="EGF_2"/>
    <property type="match status" value="1"/>
</dbReference>
<dbReference type="GO" id="GO:0007399">
    <property type="term" value="P:nervous system development"/>
    <property type="evidence" value="ECO:0007669"/>
    <property type="project" value="UniProtKB-ARBA"/>
</dbReference>
<keyword evidence="11" id="KW-1185">Reference proteome</keyword>
<accession>A0A3P6Q1N8</accession>
<comment type="subcellular location">
    <subcellularLocation>
        <location evidence="1">Secreted</location>
    </subcellularLocation>
</comment>
<dbReference type="SMART" id="SM00179">
    <property type="entry name" value="EGF_CA"/>
    <property type="match status" value="3"/>
</dbReference>
<feature type="disulfide bond" evidence="8">
    <location>
        <begin position="56"/>
        <end position="65"/>
    </location>
</feature>
<keyword evidence="2" id="KW-0964">Secreted</keyword>
<evidence type="ECO:0000256" key="7">
    <source>
        <dbReference type="ARBA" id="ARBA00023180"/>
    </source>
</evidence>
<dbReference type="SMART" id="SM00181">
    <property type="entry name" value="EGF"/>
    <property type="match status" value="3"/>
</dbReference>
<dbReference type="PANTHER" id="PTHR12916">
    <property type="entry name" value="CYTOCHROME C OXIDASE POLYPEPTIDE VIC-2"/>
    <property type="match status" value="1"/>
</dbReference>
<dbReference type="PRINTS" id="PR00010">
    <property type="entry name" value="EGFBLOOD"/>
</dbReference>
<feature type="domain" description="EGF-like" evidence="9">
    <location>
        <begin position="1"/>
        <end position="27"/>
    </location>
</feature>
<dbReference type="AlphaFoldDB" id="A0A3P6Q1N8"/>
<dbReference type="Gene3D" id="2.10.25.10">
    <property type="entry name" value="Laminin"/>
    <property type="match status" value="3"/>
</dbReference>
<dbReference type="Pfam" id="PF12661">
    <property type="entry name" value="hEGF"/>
    <property type="match status" value="1"/>
</dbReference>
<dbReference type="FunFam" id="2.10.25.10:FF:000057">
    <property type="entry name" value="protocadherin Fat 1 isoform X2"/>
    <property type="match status" value="1"/>
</dbReference>
<evidence type="ECO:0000256" key="6">
    <source>
        <dbReference type="ARBA" id="ARBA00023157"/>
    </source>
</evidence>
<keyword evidence="7" id="KW-0325">Glycoprotein</keyword>
<evidence type="ECO:0000313" key="11">
    <source>
        <dbReference type="Proteomes" id="UP000267096"/>
    </source>
</evidence>
<organism evidence="10 11">
    <name type="scientific">Anisakis simplex</name>
    <name type="common">Herring worm</name>
    <dbReference type="NCBI Taxonomy" id="6269"/>
    <lineage>
        <taxon>Eukaryota</taxon>
        <taxon>Metazoa</taxon>
        <taxon>Ecdysozoa</taxon>
        <taxon>Nematoda</taxon>
        <taxon>Chromadorea</taxon>
        <taxon>Rhabditida</taxon>
        <taxon>Spirurina</taxon>
        <taxon>Ascaridomorpha</taxon>
        <taxon>Ascaridoidea</taxon>
        <taxon>Anisakidae</taxon>
        <taxon>Anisakis</taxon>
        <taxon>Anisakis simplex complex</taxon>
    </lineage>
</organism>
<feature type="disulfide bond" evidence="8">
    <location>
        <begin position="17"/>
        <end position="26"/>
    </location>
</feature>
<proteinExistence type="predicted"/>
<sequence>MNGGRCIDEVNNYKCHCPEGFSGTLCQDRMNACLTKPCQNGGRCIDLQGGGYLCKCPHHYRGKNCDIEIDECEPNPCRNGGTCINIFGGYHCECPSCLYGQHCELVEPRCTAAAVPIGPEMRKNDTARLPTKHSTETDYQVRCLLIEEWT</sequence>
<dbReference type="CDD" id="cd00054">
    <property type="entry name" value="EGF_CA"/>
    <property type="match status" value="3"/>
</dbReference>
<dbReference type="InterPro" id="IPR018097">
    <property type="entry name" value="EGF_Ca-bd_CS"/>
</dbReference>
<dbReference type="InterPro" id="IPR013032">
    <property type="entry name" value="EGF-like_CS"/>
</dbReference>
<evidence type="ECO:0000256" key="2">
    <source>
        <dbReference type="ARBA" id="ARBA00022525"/>
    </source>
</evidence>
<dbReference type="PROSITE" id="PS00022">
    <property type="entry name" value="EGF_1"/>
    <property type="match status" value="3"/>
</dbReference>
<dbReference type="InterPro" id="IPR000152">
    <property type="entry name" value="EGF-type_Asp/Asn_hydroxyl_site"/>
</dbReference>
<feature type="disulfide bond" evidence="8">
    <location>
        <begin position="94"/>
        <end position="103"/>
    </location>
</feature>
<dbReference type="Proteomes" id="UP000267096">
    <property type="component" value="Unassembled WGS sequence"/>
</dbReference>
<evidence type="ECO:0000256" key="1">
    <source>
        <dbReference type="ARBA" id="ARBA00004613"/>
    </source>
</evidence>
<evidence type="ECO:0000256" key="3">
    <source>
        <dbReference type="ARBA" id="ARBA00022536"/>
    </source>
</evidence>
<evidence type="ECO:0000313" key="10">
    <source>
        <dbReference type="EMBL" id="VDK26061.1"/>
    </source>
</evidence>
<evidence type="ECO:0000256" key="5">
    <source>
        <dbReference type="ARBA" id="ARBA00022737"/>
    </source>
</evidence>
<dbReference type="GO" id="GO:0005509">
    <property type="term" value="F:calcium ion binding"/>
    <property type="evidence" value="ECO:0007669"/>
    <property type="project" value="InterPro"/>
</dbReference>
<keyword evidence="4" id="KW-0732">Signal</keyword>
<comment type="caution">
    <text evidence="8">Lacks conserved residue(s) required for the propagation of feature annotation.</text>
</comment>
<dbReference type="PROSITE" id="PS01187">
    <property type="entry name" value="EGF_CA"/>
    <property type="match status" value="1"/>
</dbReference>
<dbReference type="GO" id="GO:0007219">
    <property type="term" value="P:Notch signaling pathway"/>
    <property type="evidence" value="ECO:0007669"/>
    <property type="project" value="TreeGrafter"/>
</dbReference>
<feature type="domain" description="EGF-like" evidence="9">
    <location>
        <begin position="68"/>
        <end position="104"/>
    </location>
</feature>
<reference evidence="10 11" key="1">
    <citation type="submission" date="2018-11" db="EMBL/GenBank/DDBJ databases">
        <authorList>
            <consortium name="Pathogen Informatics"/>
        </authorList>
    </citation>
    <scope>NUCLEOTIDE SEQUENCE [LARGE SCALE GENOMIC DNA]</scope>
</reference>
<dbReference type="PROSITE" id="PS50026">
    <property type="entry name" value="EGF_3"/>
    <property type="match status" value="3"/>
</dbReference>
<evidence type="ECO:0000256" key="8">
    <source>
        <dbReference type="PROSITE-ProRule" id="PRU00076"/>
    </source>
</evidence>
<dbReference type="Pfam" id="PF00008">
    <property type="entry name" value="EGF"/>
    <property type="match status" value="2"/>
</dbReference>
<dbReference type="InterPro" id="IPR000742">
    <property type="entry name" value="EGF"/>
</dbReference>
<dbReference type="InterPro" id="IPR001881">
    <property type="entry name" value="EGF-like_Ca-bd_dom"/>
</dbReference>
<dbReference type="EMBL" id="UYRR01011694">
    <property type="protein sequence ID" value="VDK26061.1"/>
    <property type="molecule type" value="Genomic_DNA"/>
</dbReference>
<evidence type="ECO:0000259" key="9">
    <source>
        <dbReference type="PROSITE" id="PS50026"/>
    </source>
</evidence>
<dbReference type="OrthoDB" id="430340at2759"/>
<dbReference type="PROSITE" id="PS00010">
    <property type="entry name" value="ASX_HYDROXYL"/>
    <property type="match status" value="2"/>
</dbReference>
<dbReference type="SUPFAM" id="SSF57196">
    <property type="entry name" value="EGF/Laminin"/>
    <property type="match status" value="2"/>
</dbReference>
<gene>
    <name evidence="10" type="ORF">ASIM_LOCUS5779</name>
</gene>
<dbReference type="GO" id="GO:0005576">
    <property type="term" value="C:extracellular region"/>
    <property type="evidence" value="ECO:0007669"/>
    <property type="project" value="UniProtKB-SubCell"/>
</dbReference>
<protein>
    <recommendedName>
        <fullName evidence="9">EGF-like domain-containing protein</fullName>
    </recommendedName>
</protein>
<feature type="domain" description="EGF-like" evidence="9">
    <location>
        <begin position="29"/>
        <end position="66"/>
    </location>
</feature>
<dbReference type="GO" id="GO:0005112">
    <property type="term" value="F:Notch binding"/>
    <property type="evidence" value="ECO:0007669"/>
    <property type="project" value="TreeGrafter"/>
</dbReference>
<dbReference type="FunFam" id="2.10.25.10:FF:000045">
    <property type="entry name" value="Slit guidance ligand 2"/>
    <property type="match status" value="1"/>
</dbReference>
<keyword evidence="5" id="KW-0677">Repeat</keyword>
<evidence type="ECO:0000256" key="4">
    <source>
        <dbReference type="ARBA" id="ARBA00022729"/>
    </source>
</evidence>